<reference evidence="3 4" key="1">
    <citation type="journal article" date="2019" name="Int. J. Syst. Evol. Microbiol.">
        <title>The Global Catalogue of Microorganisms (GCM) 10K type strain sequencing project: providing services to taxonomists for standard genome sequencing and annotation.</title>
        <authorList>
            <consortium name="The Broad Institute Genomics Platform"/>
            <consortium name="The Broad Institute Genome Sequencing Center for Infectious Disease"/>
            <person name="Wu L."/>
            <person name="Ma J."/>
        </authorList>
    </citation>
    <scope>NUCLEOTIDE SEQUENCE [LARGE SCALE GENOMIC DNA]</scope>
    <source>
        <strain evidence="3 4">JCM 11896</strain>
    </source>
</reference>
<accession>A0ABN1XND1</accession>
<feature type="transmembrane region" description="Helical" evidence="2">
    <location>
        <begin position="26"/>
        <end position="49"/>
    </location>
</feature>
<comment type="caution">
    <text evidence="3">The sequence shown here is derived from an EMBL/GenBank/DDBJ whole genome shotgun (WGS) entry which is preliminary data.</text>
</comment>
<gene>
    <name evidence="3" type="ORF">GCM10009613_17280</name>
</gene>
<evidence type="ECO:0000313" key="3">
    <source>
        <dbReference type="EMBL" id="GAA1385229.1"/>
    </source>
</evidence>
<evidence type="ECO:0000256" key="1">
    <source>
        <dbReference type="SAM" id="MobiDB-lite"/>
    </source>
</evidence>
<name>A0ABN1XND1_9PSEU</name>
<keyword evidence="2" id="KW-1133">Transmembrane helix</keyword>
<feature type="region of interest" description="Disordered" evidence="1">
    <location>
        <begin position="1"/>
        <end position="21"/>
    </location>
</feature>
<evidence type="ECO:0000256" key="2">
    <source>
        <dbReference type="SAM" id="Phobius"/>
    </source>
</evidence>
<evidence type="ECO:0000313" key="4">
    <source>
        <dbReference type="Proteomes" id="UP001501414"/>
    </source>
</evidence>
<proteinExistence type="predicted"/>
<evidence type="ECO:0008006" key="5">
    <source>
        <dbReference type="Google" id="ProtNLM"/>
    </source>
</evidence>
<dbReference type="RefSeq" id="WP_344020205.1">
    <property type="nucleotide sequence ID" value="NZ_BAAAJK010000006.1"/>
</dbReference>
<dbReference type="Proteomes" id="UP001501414">
    <property type="component" value="Unassembled WGS sequence"/>
</dbReference>
<organism evidence="3 4">
    <name type="scientific">Pseudonocardia kongjuensis</name>
    <dbReference type="NCBI Taxonomy" id="102227"/>
    <lineage>
        <taxon>Bacteria</taxon>
        <taxon>Bacillati</taxon>
        <taxon>Actinomycetota</taxon>
        <taxon>Actinomycetes</taxon>
        <taxon>Pseudonocardiales</taxon>
        <taxon>Pseudonocardiaceae</taxon>
        <taxon>Pseudonocardia</taxon>
    </lineage>
</organism>
<dbReference type="EMBL" id="BAAAJK010000006">
    <property type="protein sequence ID" value="GAA1385229.1"/>
    <property type="molecule type" value="Genomic_DNA"/>
</dbReference>
<feature type="transmembrane region" description="Helical" evidence="2">
    <location>
        <begin position="214"/>
        <end position="233"/>
    </location>
</feature>
<keyword evidence="2" id="KW-0812">Transmembrane</keyword>
<feature type="transmembrane region" description="Helical" evidence="2">
    <location>
        <begin position="245"/>
        <end position="268"/>
    </location>
</feature>
<protein>
    <recommendedName>
        <fullName evidence="5">PH domain-containing protein</fullName>
    </recommendedName>
</protein>
<keyword evidence="4" id="KW-1185">Reference proteome</keyword>
<keyword evidence="2" id="KW-0472">Membrane</keyword>
<sequence>MSTPDPPAVPEGTSADEPLRPRPSAVYLPPVVAGGAAVLLLVPTAAAGAGRPGDGLTGLLVAAAIVVGVLGLGAALAVRSALRARGRRLHIGAGGIVAHGWPDPVRLTPAQVLGAGVREVRRWNGGTHRYLHAGHVLEIDVPAGRLQLGLAGFDARAVRDRLRRCRVPSGEIGTGPLDRAGAAYGSGWTARPAAGPEPVPGTFGPAWGAVLRGAARAVAAAAIVVVCAAGIVLDLRGRTELGLVGWVLFCSVGGICLLGMVGTAAGLARIRRHSRVRFTGEGIELVVPTERDRPVRLPWSAVSGLELDVVGHRRPGAEWLLPARLLVTLRHRPDDDVLLELLETGPGRVSYPVHGFDLGALEAAVRRARRGTVR</sequence>
<feature type="transmembrane region" description="Helical" evidence="2">
    <location>
        <begin position="55"/>
        <end position="78"/>
    </location>
</feature>